<dbReference type="EMBL" id="GBRH01278497">
    <property type="protein sequence ID" value="JAD19398.1"/>
    <property type="molecule type" value="Transcribed_RNA"/>
</dbReference>
<dbReference type="AlphaFoldDB" id="A0A0A8Y2H6"/>
<reference evidence="1" key="1">
    <citation type="submission" date="2014-09" db="EMBL/GenBank/DDBJ databases">
        <authorList>
            <person name="Magalhaes I.L.F."/>
            <person name="Oliveira U."/>
            <person name="Santos F.R."/>
            <person name="Vidigal T.H.D.A."/>
            <person name="Brescovit A.D."/>
            <person name="Santos A.J."/>
        </authorList>
    </citation>
    <scope>NUCLEOTIDE SEQUENCE</scope>
    <source>
        <tissue evidence="1">Shoot tissue taken approximately 20 cm above the soil surface</tissue>
    </source>
</reference>
<accession>A0A0A8Y2H6</accession>
<evidence type="ECO:0000313" key="1">
    <source>
        <dbReference type="EMBL" id="JAD19398.1"/>
    </source>
</evidence>
<organism evidence="1">
    <name type="scientific">Arundo donax</name>
    <name type="common">Giant reed</name>
    <name type="synonym">Donax arundinaceus</name>
    <dbReference type="NCBI Taxonomy" id="35708"/>
    <lineage>
        <taxon>Eukaryota</taxon>
        <taxon>Viridiplantae</taxon>
        <taxon>Streptophyta</taxon>
        <taxon>Embryophyta</taxon>
        <taxon>Tracheophyta</taxon>
        <taxon>Spermatophyta</taxon>
        <taxon>Magnoliopsida</taxon>
        <taxon>Liliopsida</taxon>
        <taxon>Poales</taxon>
        <taxon>Poaceae</taxon>
        <taxon>PACMAD clade</taxon>
        <taxon>Arundinoideae</taxon>
        <taxon>Arundineae</taxon>
        <taxon>Arundo</taxon>
    </lineage>
</organism>
<sequence>MAFQILGVYVTSNKFINSTVNFFFTNAAPNVCLVCNNYLSTERTDRVCRGFDTVAHICGFD</sequence>
<name>A0A0A8Y2H6_ARUDO</name>
<proteinExistence type="predicted"/>
<protein>
    <submittedName>
        <fullName evidence="1">Uncharacterized protein</fullName>
    </submittedName>
</protein>
<reference evidence="1" key="2">
    <citation type="journal article" date="2015" name="Data Brief">
        <title>Shoot transcriptome of the giant reed, Arundo donax.</title>
        <authorList>
            <person name="Barrero R.A."/>
            <person name="Guerrero F.D."/>
            <person name="Moolhuijzen P."/>
            <person name="Goolsby J.A."/>
            <person name="Tidwell J."/>
            <person name="Bellgard S.E."/>
            <person name="Bellgard M.I."/>
        </authorList>
    </citation>
    <scope>NUCLEOTIDE SEQUENCE</scope>
    <source>
        <tissue evidence="1">Shoot tissue taken approximately 20 cm above the soil surface</tissue>
    </source>
</reference>